<evidence type="ECO:0000313" key="4">
    <source>
        <dbReference type="Proteomes" id="UP000030651"/>
    </source>
</evidence>
<keyword evidence="4" id="KW-1185">Reference proteome</keyword>
<feature type="compositionally biased region" description="Basic and acidic residues" evidence="1">
    <location>
        <begin position="522"/>
        <end position="536"/>
    </location>
</feature>
<keyword evidence="2" id="KW-1133">Transmembrane helix</keyword>
<protein>
    <submittedName>
        <fullName evidence="3">Uncharacterized protein</fullName>
    </submittedName>
</protein>
<feature type="compositionally biased region" description="Polar residues" evidence="1">
    <location>
        <begin position="508"/>
        <end position="519"/>
    </location>
</feature>
<gene>
    <name evidence="3" type="ORF">PFICI_14514</name>
</gene>
<reference evidence="4" key="1">
    <citation type="journal article" date="2015" name="BMC Genomics">
        <title>Genomic and transcriptomic analysis of the endophytic fungus Pestalotiopsis fici reveals its lifestyle and high potential for synthesis of natural products.</title>
        <authorList>
            <person name="Wang X."/>
            <person name="Zhang X."/>
            <person name="Liu L."/>
            <person name="Xiang M."/>
            <person name="Wang W."/>
            <person name="Sun X."/>
            <person name="Che Y."/>
            <person name="Guo L."/>
            <person name="Liu G."/>
            <person name="Guo L."/>
            <person name="Wang C."/>
            <person name="Yin W.B."/>
            <person name="Stadler M."/>
            <person name="Zhang X."/>
            <person name="Liu X."/>
        </authorList>
    </citation>
    <scope>NUCLEOTIDE SEQUENCE [LARGE SCALE GENOMIC DNA]</scope>
    <source>
        <strain evidence="4">W106-1 / CGMCC3.15140</strain>
    </source>
</reference>
<feature type="region of interest" description="Disordered" evidence="1">
    <location>
        <begin position="1"/>
        <end position="135"/>
    </location>
</feature>
<feature type="compositionally biased region" description="Low complexity" evidence="1">
    <location>
        <begin position="103"/>
        <end position="127"/>
    </location>
</feature>
<dbReference type="HOGENOM" id="CLU_508155_0_0_1"/>
<accession>W3WI52</accession>
<feature type="region of interest" description="Disordered" evidence="1">
    <location>
        <begin position="427"/>
        <end position="536"/>
    </location>
</feature>
<dbReference type="OMA" id="DEKAYAM"/>
<dbReference type="RefSeq" id="XP_007841286.1">
    <property type="nucleotide sequence ID" value="XM_007843095.1"/>
</dbReference>
<organism evidence="3 4">
    <name type="scientific">Pestalotiopsis fici (strain W106-1 / CGMCC3.15140)</name>
    <dbReference type="NCBI Taxonomy" id="1229662"/>
    <lineage>
        <taxon>Eukaryota</taxon>
        <taxon>Fungi</taxon>
        <taxon>Dikarya</taxon>
        <taxon>Ascomycota</taxon>
        <taxon>Pezizomycotina</taxon>
        <taxon>Sordariomycetes</taxon>
        <taxon>Xylariomycetidae</taxon>
        <taxon>Amphisphaeriales</taxon>
        <taxon>Sporocadaceae</taxon>
        <taxon>Pestalotiopsis</taxon>
    </lineage>
</organism>
<evidence type="ECO:0000256" key="1">
    <source>
        <dbReference type="SAM" id="MobiDB-lite"/>
    </source>
</evidence>
<keyword evidence="2" id="KW-0812">Transmembrane</keyword>
<dbReference type="OrthoDB" id="5238281at2759"/>
<dbReference type="Proteomes" id="UP000030651">
    <property type="component" value="Unassembled WGS sequence"/>
</dbReference>
<sequence>MRRGTRRGQSIADSLRIVIRDDPVASPESSPDSPDSPGSPDSVASTPSPTSTTFNSTTAKADSPPTTQTVPPPPATTSKSSSLALPPPAPTTTTSIPLPPPATTNTSPSAPPTTTSRSSASTKTASPFFNHPELSTTGTLVRTTVISSSAPRTTTAADSSPQPILLNPAVSTVDGTGFATATRSPTFYSSNALTSSVDAEREVSMSTSATAEAVTAPTGGLGFEEHHERLHLDAGSVAGIAIGSSVATMLIAAMVFFFWRKWNRQQRRDDAGSESGASTGSGVRRMLTRRFTHKSDDRIMNELMAGVYSNESGGGDRNSFMDRQMQDGNGYIREKFGSGGSSKAEVEEDELPIMAQPPKAAAVPGKPQFKRTKRISRWLGRHDEDDDMMNPNSARASLASNATGLRTIDLRSMSGWGGSEYGEYFSRDSMPPLPMGAIPPREDPEVEKRKPLSSEMDDEREEQSQNVQGQDVRVRDSTPVTKFPSAEELKLPPPPGRPMSVAARTEVTGRSSGTWNTWGVMQHRDQPKGWKERLGM</sequence>
<feature type="compositionally biased region" description="Basic and acidic residues" evidence="1">
    <location>
        <begin position="440"/>
        <end position="452"/>
    </location>
</feature>
<feature type="region of interest" description="Disordered" evidence="1">
    <location>
        <begin position="268"/>
        <end position="290"/>
    </location>
</feature>
<dbReference type="AlphaFoldDB" id="W3WI52"/>
<dbReference type="KEGG" id="pfy:PFICI_14514"/>
<feature type="compositionally biased region" description="Low complexity" evidence="1">
    <location>
        <begin position="273"/>
        <end position="282"/>
    </location>
</feature>
<feature type="transmembrane region" description="Helical" evidence="2">
    <location>
        <begin position="237"/>
        <end position="259"/>
    </location>
</feature>
<evidence type="ECO:0000313" key="3">
    <source>
        <dbReference type="EMBL" id="ETS73568.1"/>
    </source>
</evidence>
<dbReference type="EMBL" id="KI912121">
    <property type="protein sequence ID" value="ETS73568.1"/>
    <property type="molecule type" value="Genomic_DNA"/>
</dbReference>
<name>W3WI52_PESFW</name>
<proteinExistence type="predicted"/>
<dbReference type="GeneID" id="19279527"/>
<evidence type="ECO:0000256" key="2">
    <source>
        <dbReference type="SAM" id="Phobius"/>
    </source>
</evidence>
<keyword evidence="2" id="KW-0472">Membrane</keyword>
<dbReference type="InParanoid" id="W3WI52"/>
<feature type="compositionally biased region" description="Low complexity" evidence="1">
    <location>
        <begin position="24"/>
        <end position="69"/>
    </location>
</feature>